<feature type="signal peptide" evidence="1">
    <location>
        <begin position="1"/>
        <end position="19"/>
    </location>
</feature>
<keyword evidence="3" id="KW-1185">Reference proteome</keyword>
<reference evidence="2 3" key="1">
    <citation type="submission" date="2019-02" db="EMBL/GenBank/DDBJ databases">
        <title>Bacterial novel species Emticicia sp. 17J42-9 isolated from soil.</title>
        <authorList>
            <person name="Jung H.-Y."/>
        </authorList>
    </citation>
    <scope>NUCLEOTIDE SEQUENCE [LARGE SCALE GENOMIC DNA]</scope>
    <source>
        <strain evidence="2 3">17J42-9</strain>
    </source>
</reference>
<organism evidence="2 3">
    <name type="scientific">Emticicia agri</name>
    <dbReference type="NCBI Taxonomy" id="2492393"/>
    <lineage>
        <taxon>Bacteria</taxon>
        <taxon>Pseudomonadati</taxon>
        <taxon>Bacteroidota</taxon>
        <taxon>Cytophagia</taxon>
        <taxon>Cytophagales</taxon>
        <taxon>Leadbetterellaceae</taxon>
        <taxon>Emticicia</taxon>
    </lineage>
</organism>
<dbReference type="EMBL" id="SEWF01000035">
    <property type="protein sequence ID" value="RYU93863.1"/>
    <property type="molecule type" value="Genomic_DNA"/>
</dbReference>
<name>A0A4Q5LWJ2_9BACT</name>
<sequence>MKKLLFLLIIHLLSFNTFAQSGTMLPDGFIVPNLAEAPACTVDDKGKIYFNTTTSLIMACDGTQWRTTISQWRTIEALPQAINFTGKVGINTDNPQFDLDVNGSAKISNALSVSKLGIGTASPETALEVVDGDVAITSTLDSKTWKFDYSDENDYLSLQENGTTRMIFANGGNVGIGPVVPTAKLSVDGTGSFTGNLTVNGGNGIVRTTTANSLKTHLAQVNLGSSFTVLAGNCATNSPALNVSSAGFSSAPTVQVGNLVSGTGNFGKLIISIQSATSSAVTVRFCNTTASNISLSNIVFNILCIGQ</sequence>
<comment type="caution">
    <text evidence="2">The sequence shown here is derived from an EMBL/GenBank/DDBJ whole genome shotgun (WGS) entry which is preliminary data.</text>
</comment>
<dbReference type="Proteomes" id="UP000293162">
    <property type="component" value="Unassembled WGS sequence"/>
</dbReference>
<evidence type="ECO:0000313" key="3">
    <source>
        <dbReference type="Proteomes" id="UP000293162"/>
    </source>
</evidence>
<evidence type="ECO:0000256" key="1">
    <source>
        <dbReference type="SAM" id="SignalP"/>
    </source>
</evidence>
<dbReference type="OrthoDB" id="931345at2"/>
<accession>A0A4Q5LWJ2</accession>
<feature type="chain" id="PRO_5020363936" evidence="1">
    <location>
        <begin position="20"/>
        <end position="307"/>
    </location>
</feature>
<dbReference type="AlphaFoldDB" id="A0A4Q5LWJ2"/>
<evidence type="ECO:0000313" key="2">
    <source>
        <dbReference type="EMBL" id="RYU93863.1"/>
    </source>
</evidence>
<proteinExistence type="predicted"/>
<protein>
    <submittedName>
        <fullName evidence="2">Uncharacterized protein</fullName>
    </submittedName>
</protein>
<keyword evidence="1" id="KW-0732">Signal</keyword>
<dbReference type="RefSeq" id="WP_130022964.1">
    <property type="nucleotide sequence ID" value="NZ_SEWF01000035.1"/>
</dbReference>
<gene>
    <name evidence="2" type="ORF">EWM59_19680</name>
</gene>